<keyword evidence="3" id="KW-1133">Transmembrane helix</keyword>
<feature type="domain" description="Methyl-accepting transducer" evidence="4">
    <location>
        <begin position="147"/>
        <end position="366"/>
    </location>
</feature>
<dbReference type="SUPFAM" id="SSF58104">
    <property type="entry name" value="Methyl-accepting chemotaxis protein (MCP) signaling domain"/>
    <property type="match status" value="1"/>
</dbReference>
<name>A0A1S2LIW0_9BACI</name>
<sequence>MKKIKKSMSKFFISVEKIITSVVLGVLISLIFLLISNNEIMSLNSLLLMVLISGSFYGFRFIIGVKQIRSIKYMEHKFNEILEDPNNAPTNFQNLVYLMKDVVDANNSRIEELEEKEARLLSLFNKIESKLVNQEEQYNEFNSILFELSGGLDTQVKSARDTSQAMEEIATGVNQIAETSGIANSSSIVASQTAQDGKKQVTSVITQMNKIDSSFSTLADTVKEFEVSTREIGAIIEEISNIANQTNLLSLNASIEAARAGNEGKGFAVVANEVGKLSKQSNQFAERISELIKSIQVQAERASEAMDISKGDVVSGLHIVENLSSSFESINKATETINEQIHEISAISQQMAAGTEEVAASSEEITKISRKSSENFNVIIPIVIEQFDVTNTISDVITQTNNK</sequence>
<gene>
    <name evidence="5" type="ORF">BKP37_13550</name>
</gene>
<keyword evidence="3" id="KW-0812">Transmembrane</keyword>
<reference evidence="5 6" key="1">
    <citation type="submission" date="2016-10" db="EMBL/GenBank/DDBJ databases">
        <title>Draft genome sequences of four alkaliphilic bacteria belonging to the Anaerobacillus genus.</title>
        <authorList>
            <person name="Bassil N.M."/>
            <person name="Lloyd J.R."/>
        </authorList>
    </citation>
    <scope>NUCLEOTIDE SEQUENCE [LARGE SCALE GENOMIC DNA]</scope>
    <source>
        <strain evidence="5 6">DSM 18345</strain>
    </source>
</reference>
<organism evidence="5 6">
    <name type="scientific">Anaerobacillus alkalilacustris</name>
    <dbReference type="NCBI Taxonomy" id="393763"/>
    <lineage>
        <taxon>Bacteria</taxon>
        <taxon>Bacillati</taxon>
        <taxon>Bacillota</taxon>
        <taxon>Bacilli</taxon>
        <taxon>Bacillales</taxon>
        <taxon>Bacillaceae</taxon>
        <taxon>Anaerobacillus</taxon>
    </lineage>
</organism>
<keyword evidence="1 2" id="KW-0807">Transducer</keyword>
<dbReference type="Pfam" id="PF00015">
    <property type="entry name" value="MCPsignal"/>
    <property type="match status" value="1"/>
</dbReference>
<comment type="caution">
    <text evidence="5">The sequence shown here is derived from an EMBL/GenBank/DDBJ whole genome shotgun (WGS) entry which is preliminary data.</text>
</comment>
<protein>
    <recommendedName>
        <fullName evidence="4">Methyl-accepting transducer domain-containing protein</fullName>
    </recommendedName>
</protein>
<dbReference type="CDD" id="cd11386">
    <property type="entry name" value="MCP_signal"/>
    <property type="match status" value="1"/>
</dbReference>
<evidence type="ECO:0000313" key="5">
    <source>
        <dbReference type="EMBL" id="OIJ12458.1"/>
    </source>
</evidence>
<keyword evidence="6" id="KW-1185">Reference proteome</keyword>
<dbReference type="InterPro" id="IPR004089">
    <property type="entry name" value="MCPsignal_dom"/>
</dbReference>
<dbReference type="AlphaFoldDB" id="A0A1S2LIW0"/>
<dbReference type="EMBL" id="MLQR01000031">
    <property type="protein sequence ID" value="OIJ12458.1"/>
    <property type="molecule type" value="Genomic_DNA"/>
</dbReference>
<feature type="transmembrane region" description="Helical" evidence="3">
    <location>
        <begin position="12"/>
        <end position="35"/>
    </location>
</feature>
<proteinExistence type="predicted"/>
<accession>A0A1S2LIW0</accession>
<dbReference type="OrthoDB" id="369835at2"/>
<keyword evidence="3" id="KW-0472">Membrane</keyword>
<feature type="transmembrane region" description="Helical" evidence="3">
    <location>
        <begin position="41"/>
        <end position="63"/>
    </location>
</feature>
<evidence type="ECO:0000256" key="3">
    <source>
        <dbReference type="SAM" id="Phobius"/>
    </source>
</evidence>
<dbReference type="PROSITE" id="PS50111">
    <property type="entry name" value="CHEMOTAXIS_TRANSDUC_2"/>
    <property type="match status" value="1"/>
</dbReference>
<dbReference type="Proteomes" id="UP000179524">
    <property type="component" value="Unassembled WGS sequence"/>
</dbReference>
<dbReference type="PANTHER" id="PTHR32089">
    <property type="entry name" value="METHYL-ACCEPTING CHEMOTAXIS PROTEIN MCPB"/>
    <property type="match status" value="1"/>
</dbReference>
<dbReference type="PANTHER" id="PTHR32089:SF112">
    <property type="entry name" value="LYSOZYME-LIKE PROTEIN-RELATED"/>
    <property type="match status" value="1"/>
</dbReference>
<evidence type="ECO:0000259" key="4">
    <source>
        <dbReference type="PROSITE" id="PS50111"/>
    </source>
</evidence>
<dbReference type="GO" id="GO:0007165">
    <property type="term" value="P:signal transduction"/>
    <property type="evidence" value="ECO:0007669"/>
    <property type="project" value="UniProtKB-KW"/>
</dbReference>
<dbReference type="GO" id="GO:0016020">
    <property type="term" value="C:membrane"/>
    <property type="evidence" value="ECO:0007669"/>
    <property type="project" value="InterPro"/>
</dbReference>
<evidence type="ECO:0000256" key="1">
    <source>
        <dbReference type="ARBA" id="ARBA00023224"/>
    </source>
</evidence>
<dbReference type="Gene3D" id="1.10.287.950">
    <property type="entry name" value="Methyl-accepting chemotaxis protein"/>
    <property type="match status" value="1"/>
</dbReference>
<evidence type="ECO:0000313" key="6">
    <source>
        <dbReference type="Proteomes" id="UP000179524"/>
    </source>
</evidence>
<dbReference type="SMART" id="SM00283">
    <property type="entry name" value="MA"/>
    <property type="match status" value="1"/>
</dbReference>
<evidence type="ECO:0000256" key="2">
    <source>
        <dbReference type="PROSITE-ProRule" id="PRU00284"/>
    </source>
</evidence>
<dbReference type="RefSeq" id="WP_071310137.1">
    <property type="nucleotide sequence ID" value="NZ_MLQR01000031.1"/>
</dbReference>